<name>A0ACC3BTS3_PYRYE</name>
<keyword evidence="2" id="KW-1185">Reference proteome</keyword>
<accession>A0ACC3BTS3</accession>
<reference evidence="1" key="1">
    <citation type="submission" date="2019-11" db="EMBL/GenBank/DDBJ databases">
        <title>Nori genome reveals adaptations in red seaweeds to the harsh intertidal environment.</title>
        <authorList>
            <person name="Wang D."/>
            <person name="Mao Y."/>
        </authorList>
    </citation>
    <scope>NUCLEOTIDE SEQUENCE</scope>
    <source>
        <tissue evidence="1">Gametophyte</tissue>
    </source>
</reference>
<evidence type="ECO:0000313" key="2">
    <source>
        <dbReference type="Proteomes" id="UP000798662"/>
    </source>
</evidence>
<sequence length="180" mass="19063">MDSAAFLPPPPPPSSASAIGRPAAATGAARWRVGSAAASAFEKSGVSPKKLNALLVKAGRPPRDEAKWARAIEGSYLLVHAKLLATGDLVAFARATSDQALNGTVWDVVVDPSLPDVPLMRRNVVKYLLNELRRSVPGCSVTLFAQPDDVDFYTGLEFVADAEDVHGMALIEDPDVGFHS</sequence>
<evidence type="ECO:0000313" key="1">
    <source>
        <dbReference type="EMBL" id="KAK1860907.1"/>
    </source>
</evidence>
<organism evidence="1 2">
    <name type="scientific">Pyropia yezoensis</name>
    <name type="common">Susabi-nori</name>
    <name type="synonym">Porphyra yezoensis</name>
    <dbReference type="NCBI Taxonomy" id="2788"/>
    <lineage>
        <taxon>Eukaryota</taxon>
        <taxon>Rhodophyta</taxon>
        <taxon>Bangiophyceae</taxon>
        <taxon>Bangiales</taxon>
        <taxon>Bangiaceae</taxon>
        <taxon>Pyropia</taxon>
    </lineage>
</organism>
<dbReference type="Proteomes" id="UP000798662">
    <property type="component" value="Chromosome 1"/>
</dbReference>
<proteinExistence type="predicted"/>
<gene>
    <name evidence="1" type="ORF">I4F81_003493</name>
</gene>
<protein>
    <submittedName>
        <fullName evidence="1">Uncharacterized protein</fullName>
    </submittedName>
</protein>
<dbReference type="EMBL" id="CM020618">
    <property type="protein sequence ID" value="KAK1860907.1"/>
    <property type="molecule type" value="Genomic_DNA"/>
</dbReference>
<comment type="caution">
    <text evidence="1">The sequence shown here is derived from an EMBL/GenBank/DDBJ whole genome shotgun (WGS) entry which is preliminary data.</text>
</comment>